<dbReference type="Pfam" id="PF00497">
    <property type="entry name" value="SBP_bac_3"/>
    <property type="match status" value="1"/>
</dbReference>
<dbReference type="CDD" id="cd13690">
    <property type="entry name" value="PBP2_GluB"/>
    <property type="match status" value="1"/>
</dbReference>
<keyword evidence="3 4" id="KW-0732">Signal</keyword>
<dbReference type="InterPro" id="IPR051455">
    <property type="entry name" value="Bact_solute-bind_prot3"/>
</dbReference>
<feature type="signal peptide" evidence="4">
    <location>
        <begin position="1"/>
        <end position="35"/>
    </location>
</feature>
<dbReference type="RefSeq" id="WP_380975039.1">
    <property type="nucleotide sequence ID" value="NZ_JBHTEF010000001.1"/>
</dbReference>
<evidence type="ECO:0000313" key="7">
    <source>
        <dbReference type="Proteomes" id="UP001596527"/>
    </source>
</evidence>
<organism evidence="6 7">
    <name type="scientific">Schaalia naturae</name>
    <dbReference type="NCBI Taxonomy" id="635203"/>
    <lineage>
        <taxon>Bacteria</taxon>
        <taxon>Bacillati</taxon>
        <taxon>Actinomycetota</taxon>
        <taxon>Actinomycetes</taxon>
        <taxon>Actinomycetales</taxon>
        <taxon>Actinomycetaceae</taxon>
        <taxon>Schaalia</taxon>
    </lineage>
</organism>
<keyword evidence="2" id="KW-0813">Transport</keyword>
<evidence type="ECO:0000259" key="5">
    <source>
        <dbReference type="SMART" id="SM00062"/>
    </source>
</evidence>
<evidence type="ECO:0000256" key="2">
    <source>
        <dbReference type="ARBA" id="ARBA00022448"/>
    </source>
</evidence>
<feature type="chain" id="PRO_5045693310" evidence="4">
    <location>
        <begin position="36"/>
        <end position="334"/>
    </location>
</feature>
<comment type="caution">
    <text evidence="6">The sequence shown here is derived from an EMBL/GenBank/DDBJ whole genome shotgun (WGS) entry which is preliminary data.</text>
</comment>
<dbReference type="SUPFAM" id="SSF53850">
    <property type="entry name" value="Periplasmic binding protein-like II"/>
    <property type="match status" value="1"/>
</dbReference>
<feature type="domain" description="Solute-binding protein family 3/N-terminal" evidence="5">
    <location>
        <begin position="91"/>
        <end position="314"/>
    </location>
</feature>
<name>A0ABW2SN78_9ACTO</name>
<dbReference type="SMART" id="SM00062">
    <property type="entry name" value="PBPb"/>
    <property type="match status" value="1"/>
</dbReference>
<accession>A0ABW2SN78</accession>
<comment type="similarity">
    <text evidence="1">Belongs to the bacterial solute-binding protein 3 family.</text>
</comment>
<keyword evidence="7" id="KW-1185">Reference proteome</keyword>
<evidence type="ECO:0000313" key="6">
    <source>
        <dbReference type="EMBL" id="MFC7581597.1"/>
    </source>
</evidence>
<sequence length="334" mass="34170">MNTLRSGTRPRRGRASRRPMTVVAMAAAAILGLGACGSSDTGGASGESGTDGGGLSSGDATYDAVVNGGPVADAATVAANEWASAVKESGTLRVGGTETSTLFSNLDPTTGVVTGFDAGITQLLARYILGDATRTDLTQVSVDTREELLVNGQVDLVAATYSITPERLARIDFAGPYYSSAAGILVKKDNTDIAGVDDLAGRTVATQAGSTGETTLATFAPDATVLALPDHAQCVQAVQQGRADAYVIDQSLLLNAVTSNDDVKVVGGGFGSEDLYGIGLPKGSDATEFVNDFLTEIEQDGTWLDLWKATIQAKTGVETAPTPPEIGVSEDAQS</sequence>
<reference evidence="7" key="1">
    <citation type="journal article" date="2019" name="Int. J. Syst. Evol. Microbiol.">
        <title>The Global Catalogue of Microorganisms (GCM) 10K type strain sequencing project: providing services to taxonomists for standard genome sequencing and annotation.</title>
        <authorList>
            <consortium name="The Broad Institute Genomics Platform"/>
            <consortium name="The Broad Institute Genome Sequencing Center for Infectious Disease"/>
            <person name="Wu L."/>
            <person name="Ma J."/>
        </authorList>
    </citation>
    <scope>NUCLEOTIDE SEQUENCE [LARGE SCALE GENOMIC DNA]</scope>
    <source>
        <strain evidence="7">CCUG 56698</strain>
    </source>
</reference>
<proteinExistence type="inferred from homology"/>
<protein>
    <submittedName>
        <fullName evidence="6">Glutamate ABC transporter substrate-binding protein</fullName>
    </submittedName>
</protein>
<evidence type="ECO:0000256" key="4">
    <source>
        <dbReference type="SAM" id="SignalP"/>
    </source>
</evidence>
<evidence type="ECO:0000256" key="1">
    <source>
        <dbReference type="ARBA" id="ARBA00010333"/>
    </source>
</evidence>
<dbReference type="PANTHER" id="PTHR30085">
    <property type="entry name" value="AMINO ACID ABC TRANSPORTER PERMEASE"/>
    <property type="match status" value="1"/>
</dbReference>
<dbReference type="PANTHER" id="PTHR30085:SF6">
    <property type="entry name" value="ABC TRANSPORTER GLUTAMINE-BINDING PROTEIN GLNH"/>
    <property type="match status" value="1"/>
</dbReference>
<dbReference type="InterPro" id="IPR001638">
    <property type="entry name" value="Solute-binding_3/MltF_N"/>
</dbReference>
<dbReference type="Gene3D" id="3.40.190.10">
    <property type="entry name" value="Periplasmic binding protein-like II"/>
    <property type="match status" value="2"/>
</dbReference>
<gene>
    <name evidence="6" type="ORF">ACFQWG_10375</name>
</gene>
<dbReference type="EMBL" id="JBHTEF010000001">
    <property type="protein sequence ID" value="MFC7581597.1"/>
    <property type="molecule type" value="Genomic_DNA"/>
</dbReference>
<dbReference type="Proteomes" id="UP001596527">
    <property type="component" value="Unassembled WGS sequence"/>
</dbReference>
<evidence type="ECO:0000256" key="3">
    <source>
        <dbReference type="ARBA" id="ARBA00022729"/>
    </source>
</evidence>